<dbReference type="FunFam" id="3.50.50.60:FF:000156">
    <property type="entry name" value="Salicylate hydroxylase, putative"/>
    <property type="match status" value="1"/>
</dbReference>
<name>A0A5N6ZIY6_9EURO</name>
<evidence type="ECO:0000313" key="7">
    <source>
        <dbReference type="EMBL" id="KAE8356120.1"/>
    </source>
</evidence>
<dbReference type="GO" id="GO:0004497">
    <property type="term" value="F:monooxygenase activity"/>
    <property type="evidence" value="ECO:0007669"/>
    <property type="project" value="UniProtKB-KW"/>
</dbReference>
<accession>A0A5N6ZIY6</accession>
<protein>
    <submittedName>
        <fullName evidence="7">FAD/NAD(P)-binding domain-containing protein</fullName>
    </submittedName>
</protein>
<dbReference type="AlphaFoldDB" id="A0A5N6ZIY6"/>
<dbReference type="InterPro" id="IPR050493">
    <property type="entry name" value="FAD-dep_Monooxygenase_BioMet"/>
</dbReference>
<proteinExistence type="inferred from homology"/>
<reference evidence="8" key="1">
    <citation type="submission" date="2019-04" db="EMBL/GenBank/DDBJ databases">
        <title>Friends and foes A comparative genomics studyof 23 Aspergillus species from section Flavi.</title>
        <authorList>
            <consortium name="DOE Joint Genome Institute"/>
            <person name="Kjaerbolling I."/>
            <person name="Vesth T."/>
            <person name="Frisvad J.C."/>
            <person name="Nybo J.L."/>
            <person name="Theobald S."/>
            <person name="Kildgaard S."/>
            <person name="Isbrandt T."/>
            <person name="Kuo A."/>
            <person name="Sato A."/>
            <person name="Lyhne E.K."/>
            <person name="Kogle M.E."/>
            <person name="Wiebenga A."/>
            <person name="Kun R.S."/>
            <person name="Lubbers R.J."/>
            <person name="Makela M.R."/>
            <person name="Barry K."/>
            <person name="Chovatia M."/>
            <person name="Clum A."/>
            <person name="Daum C."/>
            <person name="Haridas S."/>
            <person name="He G."/>
            <person name="LaButti K."/>
            <person name="Lipzen A."/>
            <person name="Mondo S."/>
            <person name="Riley R."/>
            <person name="Salamov A."/>
            <person name="Simmons B.A."/>
            <person name="Magnuson J.K."/>
            <person name="Henrissat B."/>
            <person name="Mortensen U.H."/>
            <person name="Larsen T.O."/>
            <person name="Devries R.P."/>
            <person name="Grigoriev I.V."/>
            <person name="Machida M."/>
            <person name="Baker S.E."/>
            <person name="Andersen M.R."/>
        </authorList>
    </citation>
    <scope>NUCLEOTIDE SEQUENCE [LARGE SCALE GENOMIC DNA]</scope>
    <source>
        <strain evidence="8">CBS 553.77</strain>
    </source>
</reference>
<evidence type="ECO:0000256" key="5">
    <source>
        <dbReference type="ARBA" id="ARBA00023033"/>
    </source>
</evidence>
<dbReference type="PANTHER" id="PTHR13789">
    <property type="entry name" value="MONOOXYGENASE"/>
    <property type="match status" value="1"/>
</dbReference>
<dbReference type="EMBL" id="ML739042">
    <property type="protein sequence ID" value="KAE8356120.1"/>
    <property type="molecule type" value="Genomic_DNA"/>
</dbReference>
<dbReference type="InterPro" id="IPR002938">
    <property type="entry name" value="FAD-bd"/>
</dbReference>
<keyword evidence="3" id="KW-0274">FAD</keyword>
<dbReference type="Pfam" id="PF01494">
    <property type="entry name" value="FAD_binding_3"/>
    <property type="match status" value="2"/>
</dbReference>
<organism evidence="7 8">
    <name type="scientific">Aspergillus coremiiformis</name>
    <dbReference type="NCBI Taxonomy" id="138285"/>
    <lineage>
        <taxon>Eukaryota</taxon>
        <taxon>Fungi</taxon>
        <taxon>Dikarya</taxon>
        <taxon>Ascomycota</taxon>
        <taxon>Pezizomycotina</taxon>
        <taxon>Eurotiomycetes</taxon>
        <taxon>Eurotiomycetidae</taxon>
        <taxon>Eurotiales</taxon>
        <taxon>Aspergillaceae</taxon>
        <taxon>Aspergillus</taxon>
        <taxon>Aspergillus subgen. Circumdati</taxon>
    </lineage>
</organism>
<evidence type="ECO:0000313" key="8">
    <source>
        <dbReference type="Proteomes" id="UP000327118"/>
    </source>
</evidence>
<keyword evidence="4" id="KW-0560">Oxidoreductase</keyword>
<evidence type="ECO:0000259" key="6">
    <source>
        <dbReference type="Pfam" id="PF01494"/>
    </source>
</evidence>
<dbReference type="SUPFAM" id="SSF51905">
    <property type="entry name" value="FAD/NAD(P)-binding domain"/>
    <property type="match status" value="1"/>
</dbReference>
<evidence type="ECO:0000256" key="3">
    <source>
        <dbReference type="ARBA" id="ARBA00022827"/>
    </source>
</evidence>
<dbReference type="GO" id="GO:0071949">
    <property type="term" value="F:FAD binding"/>
    <property type="evidence" value="ECO:0007669"/>
    <property type="project" value="InterPro"/>
</dbReference>
<dbReference type="Gene3D" id="3.50.50.60">
    <property type="entry name" value="FAD/NAD(P)-binding domain"/>
    <property type="match status" value="1"/>
</dbReference>
<dbReference type="Proteomes" id="UP000327118">
    <property type="component" value="Unassembled WGS sequence"/>
</dbReference>
<feature type="domain" description="FAD-binding" evidence="6">
    <location>
        <begin position="295"/>
        <end position="323"/>
    </location>
</feature>
<evidence type="ECO:0000256" key="1">
    <source>
        <dbReference type="ARBA" id="ARBA00007992"/>
    </source>
</evidence>
<evidence type="ECO:0000256" key="4">
    <source>
        <dbReference type="ARBA" id="ARBA00023002"/>
    </source>
</evidence>
<evidence type="ECO:0000256" key="2">
    <source>
        <dbReference type="ARBA" id="ARBA00022630"/>
    </source>
</evidence>
<keyword evidence="2" id="KW-0285">Flavoprotein</keyword>
<feature type="domain" description="FAD-binding" evidence="6">
    <location>
        <begin position="6"/>
        <end position="170"/>
    </location>
</feature>
<comment type="similarity">
    <text evidence="1">Belongs to the paxM FAD-dependent monooxygenase family.</text>
</comment>
<dbReference type="PANTHER" id="PTHR13789:SF316">
    <property type="entry name" value="FAD-BINDING DOMAIN-CONTAINING PROTEIN"/>
    <property type="match status" value="1"/>
</dbReference>
<dbReference type="OrthoDB" id="16820at2759"/>
<dbReference type="PRINTS" id="PR00420">
    <property type="entry name" value="RNGMNOXGNASE"/>
</dbReference>
<gene>
    <name evidence="7" type="ORF">BDV28DRAFT_145465</name>
</gene>
<sequence>MTTIEDVAIIGAGLSGLTLALALHSQSIPCTVYEGRSAPEDIGGAIVLSPNALQILDTLAIYPSIKHEGYECETVVFRTQDDQIIDAYEIGNEEKYGYKALRIYRHIIIRELLRRLSENHIPVHYGKKFLRICAETESQVTWEFSDGSTGRAGSVVGADGIHSRVRQYLYPQVKPRFLGIVAVAATVPSCLVDIPRGYHLPAIIMSPTHPGYIIGSQHPDASEVMLGRQARSVELDRDGWDALIADTRWCIDFLSDGAEGFPPVIRSTVAHIRSDRLNVWPFYVVPRLDGWASDRGRVTILGDAAHAIPPSSGQGANQVFEDVWTYALVRGRGGGAPSGPALRKWSRGRQERIDQLLGFAEEMNRRRMINTSSVEKTYTTCSMTEYLDLEWVFTPDYPQMVQDWLESSGP</sequence>
<dbReference type="InterPro" id="IPR036188">
    <property type="entry name" value="FAD/NAD-bd_sf"/>
</dbReference>
<keyword evidence="8" id="KW-1185">Reference proteome</keyword>
<keyword evidence="5" id="KW-0503">Monooxygenase</keyword>